<evidence type="ECO:0000256" key="1">
    <source>
        <dbReference type="SAM" id="SignalP"/>
    </source>
</evidence>
<evidence type="ECO:0000313" key="2">
    <source>
        <dbReference type="EMBL" id="TQV76843.1"/>
    </source>
</evidence>
<name>A0A545THY8_9GAMM</name>
<dbReference type="EMBL" id="VIKR01000001">
    <property type="protein sequence ID" value="TQV76843.1"/>
    <property type="molecule type" value="Genomic_DNA"/>
</dbReference>
<reference evidence="2 3" key="1">
    <citation type="submission" date="2019-06" db="EMBL/GenBank/DDBJ databases">
        <title>Draft genome of Aliikangiella marina GYP-15.</title>
        <authorList>
            <person name="Wang G."/>
        </authorList>
    </citation>
    <scope>NUCLEOTIDE SEQUENCE [LARGE SCALE GENOMIC DNA]</scope>
    <source>
        <strain evidence="2 3">GYP-15</strain>
    </source>
</reference>
<dbReference type="InterPro" id="IPR032638">
    <property type="entry name" value="Porin_5"/>
</dbReference>
<evidence type="ECO:0000313" key="3">
    <source>
        <dbReference type="Proteomes" id="UP000317839"/>
    </source>
</evidence>
<proteinExistence type="predicted"/>
<accession>A0A545THY8</accession>
<protein>
    <recommendedName>
        <fullName evidence="4">Porin</fullName>
    </recommendedName>
</protein>
<keyword evidence="1" id="KW-0732">Signal</keyword>
<dbReference type="AlphaFoldDB" id="A0A545THY8"/>
<dbReference type="Proteomes" id="UP000317839">
    <property type="component" value="Unassembled WGS sequence"/>
</dbReference>
<sequence>MKLEIRAAFLLLLLCSLSLSVIAKEPGPEDGEWFVDLLLRQEQTTDLPNNREDIERTRLFFWADLNAPINSDFSLGASIYGNYGSDDAQDNRTNLDNSETDTVEVDQFFIQWHHSESGSAWIGKHYLPVALSAMVWDKDIFTVGISSVNEWTTESDAEVLIGFGVHRVEHIFSDQTNMAFAQFEYGQFLGDIFFTTSLSLVAFEETEFLVADGVVRTNSTEALQEGFELALLNLGIDFAIGDVGASFSIEALNNLAVDDNNTGTRFNLVIGDSSVKNGWQANVHYQDLERDAAIAAFNDDDWWFKTRMTGYRISGSFGLTDDTAIQLSYFDEELLAENTKRLFLEISSSF</sequence>
<dbReference type="OrthoDB" id="5372286at2"/>
<comment type="caution">
    <text evidence="2">The sequence shown here is derived from an EMBL/GenBank/DDBJ whole genome shotgun (WGS) entry which is preliminary data.</text>
</comment>
<evidence type="ECO:0008006" key="4">
    <source>
        <dbReference type="Google" id="ProtNLM"/>
    </source>
</evidence>
<dbReference type="RefSeq" id="WP_142888203.1">
    <property type="nucleotide sequence ID" value="NZ_VIKR01000001.1"/>
</dbReference>
<feature type="signal peptide" evidence="1">
    <location>
        <begin position="1"/>
        <end position="23"/>
    </location>
</feature>
<keyword evidence="3" id="KW-1185">Reference proteome</keyword>
<feature type="chain" id="PRO_5021977072" description="Porin" evidence="1">
    <location>
        <begin position="24"/>
        <end position="350"/>
    </location>
</feature>
<organism evidence="2 3">
    <name type="scientific">Aliikangiella marina</name>
    <dbReference type="NCBI Taxonomy" id="1712262"/>
    <lineage>
        <taxon>Bacteria</taxon>
        <taxon>Pseudomonadati</taxon>
        <taxon>Pseudomonadota</taxon>
        <taxon>Gammaproteobacteria</taxon>
        <taxon>Oceanospirillales</taxon>
        <taxon>Pleioneaceae</taxon>
        <taxon>Aliikangiella</taxon>
    </lineage>
</organism>
<gene>
    <name evidence="2" type="ORF">FLL45_02485</name>
</gene>
<dbReference type="Pfam" id="PF16930">
    <property type="entry name" value="Porin_5"/>
    <property type="match status" value="1"/>
</dbReference>